<keyword evidence="2" id="KW-0255">Endonuclease</keyword>
<dbReference type="PANTHER" id="PTHR33877:SF1">
    <property type="entry name" value="TYPE IV METHYL-DIRECTED RESTRICTION ENZYME ECOKMCRA"/>
    <property type="match status" value="1"/>
</dbReference>
<organism evidence="2 3">
    <name type="scientific">Roseofilum reptotaenium AO1-A</name>
    <dbReference type="NCBI Taxonomy" id="1925591"/>
    <lineage>
        <taxon>Bacteria</taxon>
        <taxon>Bacillati</taxon>
        <taxon>Cyanobacteriota</taxon>
        <taxon>Cyanophyceae</taxon>
        <taxon>Desertifilales</taxon>
        <taxon>Desertifilaceae</taxon>
        <taxon>Roseofilum</taxon>
    </lineage>
</organism>
<protein>
    <submittedName>
        <fullName evidence="2">HNH endonuclease</fullName>
    </submittedName>
</protein>
<evidence type="ECO:0000259" key="1">
    <source>
        <dbReference type="SMART" id="SM00507"/>
    </source>
</evidence>
<keyword evidence="2" id="KW-0378">Hydrolase</keyword>
<evidence type="ECO:0000313" key="3">
    <source>
        <dbReference type="Proteomes" id="UP000183940"/>
    </source>
</evidence>
<dbReference type="InterPro" id="IPR003615">
    <property type="entry name" value="HNH_nuc"/>
</dbReference>
<comment type="caution">
    <text evidence="2">The sequence shown here is derived from an EMBL/GenBank/DDBJ whole genome shotgun (WGS) entry which is preliminary data.</text>
</comment>
<accession>A0A1L9QQG7</accession>
<name>A0A1L9QQG7_9CYAN</name>
<evidence type="ECO:0000313" key="2">
    <source>
        <dbReference type="EMBL" id="OJJ24866.1"/>
    </source>
</evidence>
<dbReference type="Pfam" id="PF01844">
    <property type="entry name" value="HNH"/>
    <property type="match status" value="1"/>
</dbReference>
<keyword evidence="3" id="KW-1185">Reference proteome</keyword>
<dbReference type="Proteomes" id="UP000183940">
    <property type="component" value="Unassembled WGS sequence"/>
</dbReference>
<proteinExistence type="predicted"/>
<dbReference type="AlphaFoldDB" id="A0A1L9QQG7"/>
<sequence>MSQISEKIRSNVRAAAQNQCGYCQSAQQYILGVLEIDHIIPKAAGGSDEEDNLWLACRLCNSYKGTQTHAQDPITQKKVELYNPRQQQWSSHFTWSEDGTRIQGITACGRATAIALKLNNPYAVAVRQAWVSAGWHPPEES</sequence>
<dbReference type="GO" id="GO:0004519">
    <property type="term" value="F:endonuclease activity"/>
    <property type="evidence" value="ECO:0007669"/>
    <property type="project" value="UniProtKB-KW"/>
</dbReference>
<dbReference type="STRING" id="1925591.BI308_14200"/>
<dbReference type="GO" id="GO:0008270">
    <property type="term" value="F:zinc ion binding"/>
    <property type="evidence" value="ECO:0007669"/>
    <property type="project" value="InterPro"/>
</dbReference>
<keyword evidence="2" id="KW-0540">Nuclease</keyword>
<dbReference type="GO" id="GO:0003676">
    <property type="term" value="F:nucleic acid binding"/>
    <property type="evidence" value="ECO:0007669"/>
    <property type="project" value="InterPro"/>
</dbReference>
<dbReference type="CDD" id="cd00085">
    <property type="entry name" value="HNHc"/>
    <property type="match status" value="1"/>
</dbReference>
<dbReference type="EMBL" id="MLAW01000024">
    <property type="protein sequence ID" value="OJJ24866.1"/>
    <property type="molecule type" value="Genomic_DNA"/>
</dbReference>
<dbReference type="PANTHER" id="PTHR33877">
    <property type="entry name" value="SLL1193 PROTEIN"/>
    <property type="match status" value="1"/>
</dbReference>
<dbReference type="Gene3D" id="1.10.30.50">
    <property type="match status" value="1"/>
</dbReference>
<reference evidence="2" key="1">
    <citation type="submission" date="2016-10" db="EMBL/GenBank/DDBJ databases">
        <title>CRISPR-Cas defence system in Roseofilum reptotaenium: evidence of a bacteriophage-cyanobacterium arms race in the coral black band disease.</title>
        <authorList>
            <person name="Buerger P."/>
            <person name="Wood-Charlson E.M."/>
            <person name="Weynberg K.D."/>
            <person name="Willis B."/>
            <person name="Van Oppen M.J."/>
        </authorList>
    </citation>
    <scope>NUCLEOTIDE SEQUENCE [LARGE SCALE GENOMIC DNA]</scope>
    <source>
        <strain evidence="2">AO1-A</strain>
    </source>
</reference>
<dbReference type="InterPro" id="IPR002711">
    <property type="entry name" value="HNH"/>
</dbReference>
<feature type="domain" description="HNH nuclease" evidence="1">
    <location>
        <begin position="7"/>
        <end position="62"/>
    </location>
</feature>
<dbReference type="InterPro" id="IPR052892">
    <property type="entry name" value="NA-targeting_endonuclease"/>
</dbReference>
<gene>
    <name evidence="2" type="ORF">BI308_14200</name>
</gene>
<dbReference type="SMART" id="SM00507">
    <property type="entry name" value="HNHc"/>
    <property type="match status" value="1"/>
</dbReference>